<evidence type="ECO:0000313" key="3">
    <source>
        <dbReference type="Proteomes" id="UP000280834"/>
    </source>
</evidence>
<feature type="compositionally biased region" description="Basic and acidic residues" evidence="1">
    <location>
        <begin position="44"/>
        <end position="53"/>
    </location>
</feature>
<dbReference type="EMBL" id="UZAG01003070">
    <property type="protein sequence ID" value="VDO14740.1"/>
    <property type="molecule type" value="Genomic_DNA"/>
</dbReference>
<accession>A0A0R3QCN2</accession>
<feature type="compositionally biased region" description="Basic and acidic residues" evidence="1">
    <location>
        <begin position="60"/>
        <end position="73"/>
    </location>
</feature>
<organism evidence="4">
    <name type="scientific">Brugia timori</name>
    <dbReference type="NCBI Taxonomy" id="42155"/>
    <lineage>
        <taxon>Eukaryota</taxon>
        <taxon>Metazoa</taxon>
        <taxon>Ecdysozoa</taxon>
        <taxon>Nematoda</taxon>
        <taxon>Chromadorea</taxon>
        <taxon>Rhabditida</taxon>
        <taxon>Spirurina</taxon>
        <taxon>Spiruromorpha</taxon>
        <taxon>Filarioidea</taxon>
        <taxon>Onchocercidae</taxon>
        <taxon>Brugia</taxon>
    </lineage>
</organism>
<dbReference type="AlphaFoldDB" id="A0A0R3QCN2"/>
<dbReference type="WBParaSite" id="BTMF_0000411201-mRNA-1">
    <property type="protein sequence ID" value="BTMF_0000411201-mRNA-1"/>
    <property type="gene ID" value="BTMF_0000411201"/>
</dbReference>
<dbReference type="Proteomes" id="UP000280834">
    <property type="component" value="Unassembled WGS sequence"/>
</dbReference>
<keyword evidence="3" id="KW-1185">Reference proteome</keyword>
<sequence>MKLRKQLSLTAFIACNENNQRTTKRLMRNSNGDIRTRTHACRSIREGRADINKQVRKHAPVRERGTPARQPET</sequence>
<reference evidence="4" key="1">
    <citation type="submission" date="2017-02" db="UniProtKB">
        <authorList>
            <consortium name="WormBaseParasite"/>
        </authorList>
    </citation>
    <scope>IDENTIFICATION</scope>
</reference>
<proteinExistence type="predicted"/>
<evidence type="ECO:0000256" key="1">
    <source>
        <dbReference type="SAM" id="MobiDB-lite"/>
    </source>
</evidence>
<evidence type="ECO:0000313" key="4">
    <source>
        <dbReference type="WBParaSite" id="BTMF_0000411201-mRNA-1"/>
    </source>
</evidence>
<gene>
    <name evidence="2" type="ORF">BTMF_LOCUS3414</name>
</gene>
<reference evidence="2 3" key="2">
    <citation type="submission" date="2018-11" db="EMBL/GenBank/DDBJ databases">
        <authorList>
            <consortium name="Pathogen Informatics"/>
        </authorList>
    </citation>
    <scope>NUCLEOTIDE SEQUENCE [LARGE SCALE GENOMIC DNA]</scope>
</reference>
<protein>
    <submittedName>
        <fullName evidence="4">Secreted protein</fullName>
    </submittedName>
</protein>
<evidence type="ECO:0000313" key="2">
    <source>
        <dbReference type="EMBL" id="VDO14740.1"/>
    </source>
</evidence>
<feature type="region of interest" description="Disordered" evidence="1">
    <location>
        <begin position="44"/>
        <end position="73"/>
    </location>
</feature>
<name>A0A0R3QCN2_9BILA</name>